<organism evidence="2 3">
    <name type="scientific">Pristionchus fissidentatus</name>
    <dbReference type="NCBI Taxonomy" id="1538716"/>
    <lineage>
        <taxon>Eukaryota</taxon>
        <taxon>Metazoa</taxon>
        <taxon>Ecdysozoa</taxon>
        <taxon>Nematoda</taxon>
        <taxon>Chromadorea</taxon>
        <taxon>Rhabditida</taxon>
        <taxon>Rhabditina</taxon>
        <taxon>Diplogasteromorpha</taxon>
        <taxon>Diplogasteroidea</taxon>
        <taxon>Neodiplogasteridae</taxon>
        <taxon>Pristionchus</taxon>
    </lineage>
</organism>
<dbReference type="PANTHER" id="PTHR22744">
    <property type="entry name" value="HELIX LOOP HELIX PROTEIN 21-RELATED"/>
    <property type="match status" value="1"/>
</dbReference>
<dbReference type="PROSITE" id="PS50097">
    <property type="entry name" value="BTB"/>
    <property type="match status" value="1"/>
</dbReference>
<dbReference type="InterPro" id="IPR011333">
    <property type="entry name" value="SKP1/BTB/POZ_sf"/>
</dbReference>
<dbReference type="CDD" id="cd18186">
    <property type="entry name" value="BTB_POZ_ZBTB_KLHL-like"/>
    <property type="match status" value="1"/>
</dbReference>
<dbReference type="Proteomes" id="UP001432322">
    <property type="component" value="Unassembled WGS sequence"/>
</dbReference>
<evidence type="ECO:0000313" key="2">
    <source>
        <dbReference type="EMBL" id="GMT16313.1"/>
    </source>
</evidence>
<dbReference type="SMART" id="SM00225">
    <property type="entry name" value="BTB"/>
    <property type="match status" value="1"/>
</dbReference>
<keyword evidence="3" id="KW-1185">Reference proteome</keyword>
<feature type="domain" description="BTB" evidence="1">
    <location>
        <begin position="37"/>
        <end position="104"/>
    </location>
</feature>
<name>A0AAV5VDM8_9BILA</name>
<dbReference type="AlphaFoldDB" id="A0AAV5VDM8"/>
<proteinExistence type="predicted"/>
<accession>A0AAV5VDM8</accession>
<evidence type="ECO:0000259" key="1">
    <source>
        <dbReference type="PROSITE" id="PS50097"/>
    </source>
</evidence>
<dbReference type="EMBL" id="BTSY01000002">
    <property type="protein sequence ID" value="GMT16313.1"/>
    <property type="molecule type" value="Genomic_DNA"/>
</dbReference>
<gene>
    <name evidence="2" type="ORF">PFISCL1PPCAC_7610</name>
</gene>
<comment type="caution">
    <text evidence="2">The sequence shown here is derived from an EMBL/GenBank/DDBJ whole genome shotgun (WGS) entry which is preliminary data.</text>
</comment>
<sequence>GTILHETITVEARIYLIKSSGLRDTRRFDFSQASDMSDVVLKVEGKSLNVNKTYLALCSPFFSAFFDGPFAEFEKDQIELKDVSYEEFVTLLSVVYPSREKINVDNVESLLKLDDCYDSDFVVKAAEDFLVSACDNFSNAKLLLLSDLYRLPKLQGKCLAYYSLTRRVKALKKTPEYKQLSAELKATLLDKVLDDQE</sequence>
<dbReference type="Pfam" id="PF00651">
    <property type="entry name" value="BTB"/>
    <property type="match status" value="1"/>
</dbReference>
<dbReference type="Gene3D" id="3.30.710.10">
    <property type="entry name" value="Potassium Channel Kv1.1, Chain A"/>
    <property type="match status" value="1"/>
</dbReference>
<dbReference type="InterPro" id="IPR000210">
    <property type="entry name" value="BTB/POZ_dom"/>
</dbReference>
<dbReference type="PANTHER" id="PTHR22744:SF17">
    <property type="entry name" value="BTB DOMAIN-CONTAINING PROTEIN"/>
    <property type="match status" value="1"/>
</dbReference>
<reference evidence="2" key="1">
    <citation type="submission" date="2023-10" db="EMBL/GenBank/DDBJ databases">
        <title>Genome assembly of Pristionchus species.</title>
        <authorList>
            <person name="Yoshida K."/>
            <person name="Sommer R.J."/>
        </authorList>
    </citation>
    <scope>NUCLEOTIDE SEQUENCE</scope>
    <source>
        <strain evidence="2">RS5133</strain>
    </source>
</reference>
<evidence type="ECO:0000313" key="3">
    <source>
        <dbReference type="Proteomes" id="UP001432322"/>
    </source>
</evidence>
<feature type="non-terminal residue" evidence="2">
    <location>
        <position position="1"/>
    </location>
</feature>
<protein>
    <recommendedName>
        <fullName evidence="1">BTB domain-containing protein</fullName>
    </recommendedName>
</protein>
<dbReference type="SUPFAM" id="SSF54695">
    <property type="entry name" value="POZ domain"/>
    <property type="match status" value="1"/>
</dbReference>